<dbReference type="InterPro" id="IPR013325">
    <property type="entry name" value="RNA_pol_sigma_r2"/>
</dbReference>
<dbReference type="InterPro" id="IPR007627">
    <property type="entry name" value="RNA_pol_sigma70_r2"/>
</dbReference>
<dbReference type="NCBIfam" id="TIGR02985">
    <property type="entry name" value="Sig70_bacteroi1"/>
    <property type="match status" value="1"/>
</dbReference>
<evidence type="ECO:0000313" key="7">
    <source>
        <dbReference type="EMBL" id="MCO6025737.1"/>
    </source>
</evidence>
<dbReference type="PANTHER" id="PTHR43133:SF46">
    <property type="entry name" value="RNA POLYMERASE SIGMA-70 FACTOR ECF SUBFAMILY"/>
    <property type="match status" value="1"/>
</dbReference>
<dbReference type="Pfam" id="PF08281">
    <property type="entry name" value="Sigma70_r4_2"/>
    <property type="match status" value="1"/>
</dbReference>
<organism evidence="7 8">
    <name type="scientific">Segatella cerevisiae</name>
    <dbReference type="NCBI Taxonomy" id="2053716"/>
    <lineage>
        <taxon>Bacteria</taxon>
        <taxon>Pseudomonadati</taxon>
        <taxon>Bacteroidota</taxon>
        <taxon>Bacteroidia</taxon>
        <taxon>Bacteroidales</taxon>
        <taxon>Prevotellaceae</taxon>
        <taxon>Segatella</taxon>
    </lineage>
</organism>
<sequence length="186" mass="22102">MIINQILLQRLQEGDQKSFDKIFLQYYPKVQLFINGIIHQKEDSENIAQDIFIKLWQNRSTVDRIQNFDSYIFTVSKHAAFNYLRKEVYHNSESINRIASQEDYSIEDEMMAKSLLEYIRKAINSMPDQRKNVFLLSRIEGLSNEEIANKLHISKRTVENHIYSTLCYLKRLIIFFLFICSTFASE</sequence>
<dbReference type="InterPro" id="IPR036388">
    <property type="entry name" value="WH-like_DNA-bd_sf"/>
</dbReference>
<keyword evidence="4" id="KW-0804">Transcription</keyword>
<dbReference type="Pfam" id="PF04542">
    <property type="entry name" value="Sigma70_r2"/>
    <property type="match status" value="1"/>
</dbReference>
<dbReference type="InterPro" id="IPR000792">
    <property type="entry name" value="Tscrpt_reg_LuxR_C"/>
</dbReference>
<evidence type="ECO:0000259" key="6">
    <source>
        <dbReference type="Pfam" id="PF08281"/>
    </source>
</evidence>
<gene>
    <name evidence="7" type="ORF">NG821_07770</name>
</gene>
<comment type="similarity">
    <text evidence="1">Belongs to the sigma-70 factor family. ECF subfamily.</text>
</comment>
<dbReference type="InterPro" id="IPR013249">
    <property type="entry name" value="RNA_pol_sigma70_r4_t2"/>
</dbReference>
<accession>A0ABT1BXD9</accession>
<evidence type="ECO:0000259" key="5">
    <source>
        <dbReference type="Pfam" id="PF04542"/>
    </source>
</evidence>
<dbReference type="InterPro" id="IPR039425">
    <property type="entry name" value="RNA_pol_sigma-70-like"/>
</dbReference>
<comment type="caution">
    <text evidence="7">The sequence shown here is derived from an EMBL/GenBank/DDBJ whole genome shotgun (WGS) entry which is preliminary data.</text>
</comment>
<reference evidence="7 8" key="1">
    <citation type="submission" date="2022-06" db="EMBL/GenBank/DDBJ databases">
        <title>A taxonomic note on the genus Prevotella: Description of four novel genera and emended description of the genera Hallella and Xylanibacter.</title>
        <authorList>
            <person name="Hitch T.C.A."/>
        </authorList>
    </citation>
    <scope>NUCLEOTIDE SEQUENCE [LARGE SCALE GENOMIC DNA]</scope>
    <source>
        <strain evidence="7 8">DSM 100619</strain>
    </source>
</reference>
<dbReference type="Proteomes" id="UP001204015">
    <property type="component" value="Unassembled WGS sequence"/>
</dbReference>
<evidence type="ECO:0000313" key="8">
    <source>
        <dbReference type="Proteomes" id="UP001204015"/>
    </source>
</evidence>
<dbReference type="Gene3D" id="1.10.10.10">
    <property type="entry name" value="Winged helix-like DNA-binding domain superfamily/Winged helix DNA-binding domain"/>
    <property type="match status" value="1"/>
</dbReference>
<dbReference type="Gene3D" id="1.10.1740.10">
    <property type="match status" value="1"/>
</dbReference>
<dbReference type="SUPFAM" id="SSF88946">
    <property type="entry name" value="Sigma2 domain of RNA polymerase sigma factors"/>
    <property type="match status" value="1"/>
</dbReference>
<dbReference type="SUPFAM" id="SSF88659">
    <property type="entry name" value="Sigma3 and sigma4 domains of RNA polymerase sigma factors"/>
    <property type="match status" value="1"/>
</dbReference>
<protein>
    <submittedName>
        <fullName evidence="7">RNA polymerase sigma-70 factor</fullName>
    </submittedName>
</protein>
<dbReference type="InterPro" id="IPR013324">
    <property type="entry name" value="RNA_pol_sigma_r3/r4-like"/>
</dbReference>
<keyword evidence="3" id="KW-0731">Sigma factor</keyword>
<proteinExistence type="inferred from homology"/>
<name>A0ABT1BXD9_9BACT</name>
<evidence type="ECO:0000256" key="3">
    <source>
        <dbReference type="ARBA" id="ARBA00023082"/>
    </source>
</evidence>
<evidence type="ECO:0000256" key="4">
    <source>
        <dbReference type="ARBA" id="ARBA00023163"/>
    </source>
</evidence>
<feature type="domain" description="RNA polymerase sigma factor 70 region 4 type 2" evidence="6">
    <location>
        <begin position="117"/>
        <end position="163"/>
    </location>
</feature>
<keyword evidence="8" id="KW-1185">Reference proteome</keyword>
<dbReference type="InterPro" id="IPR014327">
    <property type="entry name" value="RNA_pol_sigma70_bacteroid"/>
</dbReference>
<dbReference type="EMBL" id="JAMXLY010000026">
    <property type="protein sequence ID" value="MCO6025737.1"/>
    <property type="molecule type" value="Genomic_DNA"/>
</dbReference>
<dbReference type="PANTHER" id="PTHR43133">
    <property type="entry name" value="RNA POLYMERASE ECF-TYPE SIGMA FACTO"/>
    <property type="match status" value="1"/>
</dbReference>
<dbReference type="PRINTS" id="PR00038">
    <property type="entry name" value="HTHLUXR"/>
</dbReference>
<evidence type="ECO:0000256" key="2">
    <source>
        <dbReference type="ARBA" id="ARBA00023015"/>
    </source>
</evidence>
<evidence type="ECO:0000256" key="1">
    <source>
        <dbReference type="ARBA" id="ARBA00010641"/>
    </source>
</evidence>
<feature type="domain" description="RNA polymerase sigma-70 region 2" evidence="5">
    <location>
        <begin position="23"/>
        <end position="87"/>
    </location>
</feature>
<keyword evidence="2" id="KW-0805">Transcription regulation</keyword>
<dbReference type="RefSeq" id="WP_252761092.1">
    <property type="nucleotide sequence ID" value="NZ_JAMXLY010000026.1"/>
</dbReference>
<dbReference type="InterPro" id="IPR014284">
    <property type="entry name" value="RNA_pol_sigma-70_dom"/>
</dbReference>
<dbReference type="NCBIfam" id="TIGR02937">
    <property type="entry name" value="sigma70-ECF"/>
    <property type="match status" value="1"/>
</dbReference>